<accession>A0A0A3ALQ5</accession>
<keyword evidence="3" id="KW-0732">Signal</keyword>
<gene>
    <name evidence="4" type="ORF">OA57_05630</name>
</gene>
<dbReference type="InterPro" id="IPR000801">
    <property type="entry name" value="Esterase-like"/>
</dbReference>
<evidence type="ECO:0000313" key="4">
    <source>
        <dbReference type="EMBL" id="KGQ70338.1"/>
    </source>
</evidence>
<dbReference type="Pfam" id="PF00756">
    <property type="entry name" value="Esterase"/>
    <property type="match status" value="1"/>
</dbReference>
<dbReference type="GO" id="GO:0016788">
    <property type="term" value="F:hydrolase activity, acting on ester bonds"/>
    <property type="evidence" value="ECO:0007669"/>
    <property type="project" value="TreeGrafter"/>
</dbReference>
<dbReference type="SUPFAM" id="SSF53474">
    <property type="entry name" value="alpha/beta-Hydrolases"/>
    <property type="match status" value="1"/>
</dbReference>
<comment type="similarity">
    <text evidence="1">Belongs to the esterase D family.</text>
</comment>
<proteinExistence type="inferred from homology"/>
<evidence type="ECO:0000256" key="3">
    <source>
        <dbReference type="SAM" id="SignalP"/>
    </source>
</evidence>
<evidence type="ECO:0000313" key="5">
    <source>
        <dbReference type="Proteomes" id="UP000030380"/>
    </source>
</evidence>
<keyword evidence="5" id="KW-1185">Reference proteome</keyword>
<dbReference type="EMBL" id="JSUM01000010">
    <property type="protein sequence ID" value="KGQ70338.1"/>
    <property type="molecule type" value="Genomic_DNA"/>
</dbReference>
<dbReference type="PANTHER" id="PTHR40841">
    <property type="entry name" value="SIDEROPHORE TRIACETYLFUSARININE C ESTERASE"/>
    <property type="match status" value="1"/>
</dbReference>
<evidence type="ECO:0000256" key="2">
    <source>
        <dbReference type="ARBA" id="ARBA00022801"/>
    </source>
</evidence>
<organism evidence="4 5">
    <name type="scientific">Chelonobacter oris</name>
    <dbReference type="NCBI Taxonomy" id="505317"/>
    <lineage>
        <taxon>Bacteria</taxon>
        <taxon>Pseudomonadati</taxon>
        <taxon>Pseudomonadota</taxon>
        <taxon>Gammaproteobacteria</taxon>
        <taxon>Pasteurellales</taxon>
        <taxon>Pasteurellaceae</taxon>
        <taxon>Chelonobacter</taxon>
    </lineage>
</organism>
<dbReference type="Proteomes" id="UP000030380">
    <property type="component" value="Unassembled WGS sequence"/>
</dbReference>
<dbReference type="Gene3D" id="3.40.50.1820">
    <property type="entry name" value="alpha/beta hydrolase"/>
    <property type="match status" value="1"/>
</dbReference>
<feature type="signal peptide" evidence="3">
    <location>
        <begin position="1"/>
        <end position="23"/>
    </location>
</feature>
<reference evidence="4 5" key="1">
    <citation type="submission" date="2014-11" db="EMBL/GenBank/DDBJ databases">
        <title>Draft genome sequence of Chelonobacter oris 1662T, associated with respiratory disease in Hermann's Tortoises.</title>
        <authorList>
            <person name="Kudirkiene E."/>
            <person name="Hansen M.J."/>
            <person name="Bojesen A.M."/>
        </authorList>
    </citation>
    <scope>NUCLEOTIDE SEQUENCE [LARGE SCALE GENOMIC DNA]</scope>
    <source>
        <strain evidence="4 5">1662</strain>
    </source>
</reference>
<dbReference type="InterPro" id="IPR052558">
    <property type="entry name" value="Siderophore_Hydrolase_D"/>
</dbReference>
<comment type="caution">
    <text evidence="4">The sequence shown here is derived from an EMBL/GenBank/DDBJ whole genome shotgun (WGS) entry which is preliminary data.</text>
</comment>
<dbReference type="InterPro" id="IPR029058">
    <property type="entry name" value="AB_hydrolase_fold"/>
</dbReference>
<evidence type="ECO:0000256" key="1">
    <source>
        <dbReference type="ARBA" id="ARBA00005622"/>
    </source>
</evidence>
<dbReference type="PANTHER" id="PTHR40841:SF2">
    <property type="entry name" value="SIDEROPHORE-DEGRADING ESTERASE (EUROFUNG)"/>
    <property type="match status" value="1"/>
</dbReference>
<sequence length="286" mass="32070">MIFIRKFLYFLYGLFMIAMPSTAERQPSAVNTSESLFQLEQLDRTFNHHSYRLFIATPKQANNGNLLYLLDGNAHFTAALQAVDPELPLPTIVAIGYPIEQAYAVTERTRDYTFAADGEEFANGGKAADFLDFIAELPQQLQQQYALHPQHTLFFGHSFGGLFGLYALLNKPHLFDDYTLASPSLWWGNGTILQQRKADVEQLKTASILFTLSEYEANPQADPAQDAARIQRITKRHNILNVQALRQQLAQQGVISDFKLIPKTNHGGSAVVALKLAVQKAQQTKK</sequence>
<dbReference type="STRING" id="505317.OA57_05630"/>
<name>A0A0A3ALQ5_9PAST</name>
<feature type="chain" id="PRO_5001997720" description="Esterase" evidence="3">
    <location>
        <begin position="24"/>
        <end position="286"/>
    </location>
</feature>
<evidence type="ECO:0008006" key="6">
    <source>
        <dbReference type="Google" id="ProtNLM"/>
    </source>
</evidence>
<dbReference type="AlphaFoldDB" id="A0A0A3ALQ5"/>
<protein>
    <recommendedName>
        <fullName evidence="6">Esterase</fullName>
    </recommendedName>
</protein>
<keyword evidence="2" id="KW-0378">Hydrolase</keyword>